<reference evidence="2" key="1">
    <citation type="submission" date="2009-12" db="EMBL/GenBank/DDBJ databases">
        <authorList>
            <person name="Weinstock G."/>
            <person name="Sodergren E."/>
            <person name="Clifton S."/>
            <person name="Fulton L."/>
            <person name="Fulton B."/>
            <person name="Courtney L."/>
            <person name="Fronick C."/>
            <person name="Harrison M."/>
            <person name="Strong C."/>
            <person name="Farmer C."/>
            <person name="Delahaunty K."/>
            <person name="Markovic C."/>
            <person name="Hall O."/>
            <person name="Minx P."/>
            <person name="Tomlinson C."/>
            <person name="Mitreva M."/>
            <person name="Nelson J."/>
            <person name="Hou S."/>
            <person name="Wollam A."/>
            <person name="Pepin K.H."/>
            <person name="Johnson M."/>
            <person name="Bhonagiri V."/>
            <person name="Nash W.E."/>
            <person name="Warren W."/>
            <person name="Chinwalla A."/>
            <person name="Mardis E.R."/>
            <person name="Wilson R.K."/>
        </authorList>
    </citation>
    <scope>NUCLEOTIDE SEQUENCE [LARGE SCALE GENOMIC DNA]</scope>
    <source>
        <strain evidence="2">DSM 15176</strain>
    </source>
</reference>
<evidence type="ECO:0008006" key="4">
    <source>
        <dbReference type="Google" id="ProtNLM"/>
    </source>
</evidence>
<keyword evidence="3" id="KW-1185">Reference proteome</keyword>
<protein>
    <recommendedName>
        <fullName evidence="4">AAA family ATPase</fullName>
    </recommendedName>
</protein>
<organism evidence="2 3">
    <name type="scientific">Subdoligranulum variabile DSM 15176</name>
    <dbReference type="NCBI Taxonomy" id="411471"/>
    <lineage>
        <taxon>Bacteria</taxon>
        <taxon>Bacillati</taxon>
        <taxon>Bacillota</taxon>
        <taxon>Clostridia</taxon>
        <taxon>Eubacteriales</taxon>
        <taxon>Oscillospiraceae</taxon>
        <taxon>Subdoligranulum</taxon>
    </lineage>
</organism>
<dbReference type="Pfam" id="PF13481">
    <property type="entry name" value="AAA_25"/>
    <property type="match status" value="1"/>
</dbReference>
<evidence type="ECO:0000256" key="1">
    <source>
        <dbReference type="SAM" id="MobiDB-lite"/>
    </source>
</evidence>
<feature type="compositionally biased region" description="Basic and acidic residues" evidence="1">
    <location>
        <begin position="337"/>
        <end position="348"/>
    </location>
</feature>
<comment type="caution">
    <text evidence="2">The sequence shown here is derived from an EMBL/GenBank/DDBJ whole genome shotgun (WGS) entry which is preliminary data.</text>
</comment>
<evidence type="ECO:0000313" key="3">
    <source>
        <dbReference type="Proteomes" id="UP000003438"/>
    </source>
</evidence>
<feature type="region of interest" description="Disordered" evidence="1">
    <location>
        <begin position="337"/>
        <end position="417"/>
    </location>
</feature>
<dbReference type="Gene3D" id="3.40.50.300">
    <property type="entry name" value="P-loop containing nucleotide triphosphate hydrolases"/>
    <property type="match status" value="1"/>
</dbReference>
<dbReference type="EMBL" id="ACBY02000034">
    <property type="protein sequence ID" value="EFB75120.1"/>
    <property type="molecule type" value="Genomic_DNA"/>
</dbReference>
<dbReference type="HOGENOM" id="CLU_043385_0_0_9"/>
<dbReference type="SUPFAM" id="SSF52540">
    <property type="entry name" value="P-loop containing nucleoside triphosphate hydrolases"/>
    <property type="match status" value="1"/>
</dbReference>
<evidence type="ECO:0000313" key="2">
    <source>
        <dbReference type="EMBL" id="EFB75120.1"/>
    </source>
</evidence>
<gene>
    <name evidence="2" type="ORF">SUBVAR_06581</name>
</gene>
<dbReference type="eggNOG" id="COG0468">
    <property type="taxonomic scope" value="Bacteria"/>
</dbReference>
<proteinExistence type="predicted"/>
<dbReference type="STRING" id="411471.SUBVAR_06581"/>
<dbReference type="InterPro" id="IPR027417">
    <property type="entry name" value="P-loop_NTPase"/>
</dbReference>
<sequence>MGGLWPSKKEAYAMQRNEPIDAETLLSTPLPPVRWLIPGLLPAGLSLLAGASKAGKSWLCLWLCLQLARGGEIWGRTTQPQTVLYLCLEDTYARIQGRLFRLTEDSVPSRLYFQTGSCAIGDGLELQIEKFLSQHPETGLVVIDTLQKVRAADPNNGAYASDYQDMSALKSLADRRGIGLLLVHHLRKQGASDPFQQISGSNGLMGAADTIWLLQRQRMSDTARLLVTGRDMDSCTLHLQTRDCIWQLLEEETAEEQVRKAVPDYLWRAADFIRRAGSWTGTATELLTAAAITGVQPNQFTRKLVEHFYTVFTPQGIRYQSRRTSNTRLLCFTCDRNDGHDGSDDDTGRSPLPSGTVPAGEEGAAPVPSSSSSPSPGPHHGSEHGLCVADGQPFAAADTAAPTGTSPSPAISREAAS</sequence>
<name>D1PQB3_9FIRM</name>
<dbReference type="AlphaFoldDB" id="D1PQB3"/>
<accession>D1PQB3</accession>
<dbReference type="Proteomes" id="UP000003438">
    <property type="component" value="Unassembled WGS sequence"/>
</dbReference>